<keyword evidence="3" id="KW-1185">Reference proteome</keyword>
<dbReference type="InterPro" id="IPR013940">
    <property type="entry name" value="Spo22/ZIP4/TEX11"/>
</dbReference>
<evidence type="ECO:0000313" key="3">
    <source>
        <dbReference type="Proteomes" id="UP000756132"/>
    </source>
</evidence>
<organism evidence="2 3">
    <name type="scientific">Passalora fulva</name>
    <name type="common">Tomato leaf mold</name>
    <name type="synonym">Cladosporium fulvum</name>
    <dbReference type="NCBI Taxonomy" id="5499"/>
    <lineage>
        <taxon>Eukaryota</taxon>
        <taxon>Fungi</taxon>
        <taxon>Dikarya</taxon>
        <taxon>Ascomycota</taxon>
        <taxon>Pezizomycotina</taxon>
        <taxon>Dothideomycetes</taxon>
        <taxon>Dothideomycetidae</taxon>
        <taxon>Mycosphaerellales</taxon>
        <taxon>Mycosphaerellaceae</taxon>
        <taxon>Fulvia</taxon>
    </lineage>
</organism>
<reference evidence="2" key="2">
    <citation type="journal article" date="2022" name="Microb. Genom.">
        <title>A chromosome-scale genome assembly of the tomato pathogen Cladosporium fulvum reveals a compartmentalized genome architecture and the presence of a dispensable chromosome.</title>
        <authorList>
            <person name="Zaccaron A.Z."/>
            <person name="Chen L.H."/>
            <person name="Samaras A."/>
            <person name="Stergiopoulos I."/>
        </authorList>
    </citation>
    <scope>NUCLEOTIDE SEQUENCE</scope>
    <source>
        <strain evidence="2">Race5_Kim</strain>
    </source>
</reference>
<dbReference type="PANTHER" id="PTHR40375">
    <property type="entry name" value="SPORULATION-SPECIFIC PROTEIN 22"/>
    <property type="match status" value="1"/>
</dbReference>
<dbReference type="KEGG" id="ffu:CLAFUR5_02291"/>
<accession>A0A9Q8L610</accession>
<dbReference type="AlphaFoldDB" id="A0A9Q8L610"/>
<dbReference type="RefSeq" id="XP_047755822.1">
    <property type="nucleotide sequence ID" value="XM_047901439.1"/>
</dbReference>
<dbReference type="GeneID" id="71982169"/>
<name>A0A9Q8L610_PASFU</name>
<dbReference type="InterPro" id="IPR039057">
    <property type="entry name" value="Spo22/ZIP4"/>
</dbReference>
<dbReference type="SUPFAM" id="SSF48371">
    <property type="entry name" value="ARM repeat"/>
    <property type="match status" value="1"/>
</dbReference>
<dbReference type="Proteomes" id="UP000756132">
    <property type="component" value="Chromosome 1"/>
</dbReference>
<protein>
    <submittedName>
        <fullName evidence="2">Uncharacterized protein</fullName>
    </submittedName>
</protein>
<evidence type="ECO:0000313" key="2">
    <source>
        <dbReference type="EMBL" id="UJO11456.1"/>
    </source>
</evidence>
<evidence type="ECO:0000256" key="1">
    <source>
        <dbReference type="ARBA" id="ARBA00023254"/>
    </source>
</evidence>
<dbReference type="GO" id="GO:0090173">
    <property type="term" value="P:regulation of synaptonemal complex assembly"/>
    <property type="evidence" value="ECO:0007669"/>
    <property type="project" value="InterPro"/>
</dbReference>
<dbReference type="OMA" id="KLSRWIR"/>
<keyword evidence="1" id="KW-0469">Meiosis</keyword>
<dbReference type="OrthoDB" id="65716at2759"/>
<proteinExistence type="predicted"/>
<dbReference type="InterPro" id="IPR016024">
    <property type="entry name" value="ARM-type_fold"/>
</dbReference>
<sequence length="964" mass="108063">MAQAKAAKKSTADKLVSAIIDTGSRLHQILQNRGSVPPTLQAELERHSKQVPAANINVTSGGRGKTLDLLGTEIWNASTDLANAQPSQPDARQPPDGTARLCALVRLFALALVHAAQCTSTRRPKTPEQKIRVLRIALRASKLCLDKGQLDLALIALELCSLYIEENSEPEPLIALPEQDHQDVHQESIPKTLASEYHLLRLLHVWKSNRLDMGELFYGKVQLTGSSEANGIIVKAADLFYDIAKSLSDNDKGEDALKWFDRAFAALDASDEDTISAEAADLRLSIGISYSERLLALRKSQRALEVADSLQATHSLGHRVAIPILRYKILAHQPETDSEEIPRTLLNVVQLTMLSEDSVKMTMRTLRKACQTSPPAAFVALRALICTRLLPAVDEHETANTWLEKALMTYVLIATSQPNTSLQAFPTSLTELLDTMRNNGHPRLSTKATHAMQTLLWKASTKFNNEEAYGWCQMMIHPAFDNAGHVNKGRIGRKLMRLALDNGNVPAAREAFFQMPTAAQNDSQTRYLAFKLALGSKDEQLAMSSLQIVMKHANTDPTHLYACALEAQRSEMRPMAVAALQAILDQRPPGVHLPSLLRCTARLIMSETDGQGQCMDLLAQEAVKIFETAGRSMEELKQLPQQQWRSEVQWWSKNAYNLAVRLCPAADPEHVMRLLDVCASFLDHYPNDAALRQQERVEEYKLLCAYLSTTALIVKARSTDNNPEYKQQCFLHAQQRIDTFKKVQASQTHPTDQEHTFTILKFELECILHLDQWHRLSQTLTDCLNTKDVERWDSLADLLIIIHSHLDARTQTAHEHEHQHEHEHTEQLLQLLQRCINETWKRDKNIQKVARWVRFTFILCLDHESAADTATSFSYKLLTQAALMTQNGYKGKHDPYPQSEIHYLAATSFNHGIDLFVNGDHGAAFKWMESALAVAKWASDNGALHAMLSGKMEGVKERAKGQNV</sequence>
<dbReference type="GO" id="GO:0051321">
    <property type="term" value="P:meiotic cell cycle"/>
    <property type="evidence" value="ECO:0007669"/>
    <property type="project" value="UniProtKB-KW"/>
</dbReference>
<dbReference type="Pfam" id="PF08631">
    <property type="entry name" value="SPO22"/>
    <property type="match status" value="1"/>
</dbReference>
<gene>
    <name evidence="2" type="ORF">CLAFUR5_02291</name>
</gene>
<dbReference type="PANTHER" id="PTHR40375:SF2">
    <property type="entry name" value="SPORULATION-SPECIFIC PROTEIN 22"/>
    <property type="match status" value="1"/>
</dbReference>
<reference evidence="2" key="1">
    <citation type="submission" date="2021-12" db="EMBL/GenBank/DDBJ databases">
        <authorList>
            <person name="Zaccaron A."/>
            <person name="Stergiopoulos I."/>
        </authorList>
    </citation>
    <scope>NUCLEOTIDE SEQUENCE</scope>
    <source>
        <strain evidence="2">Race5_Kim</strain>
    </source>
</reference>
<dbReference type="EMBL" id="CP090163">
    <property type="protein sequence ID" value="UJO11456.1"/>
    <property type="molecule type" value="Genomic_DNA"/>
</dbReference>